<keyword evidence="2" id="KW-1185">Reference proteome</keyword>
<organism evidence="1 2">
    <name type="scientific">Pseudomonas oryzae</name>
    <dbReference type="NCBI Taxonomy" id="1392877"/>
    <lineage>
        <taxon>Bacteria</taxon>
        <taxon>Pseudomonadati</taxon>
        <taxon>Pseudomonadota</taxon>
        <taxon>Gammaproteobacteria</taxon>
        <taxon>Pseudomonadales</taxon>
        <taxon>Pseudomonadaceae</taxon>
        <taxon>Pseudomonas</taxon>
    </lineage>
</organism>
<evidence type="ECO:0008006" key="3">
    <source>
        <dbReference type="Google" id="ProtNLM"/>
    </source>
</evidence>
<name>A0A1H1SVZ7_9PSED</name>
<reference evidence="2" key="1">
    <citation type="submission" date="2016-10" db="EMBL/GenBank/DDBJ databases">
        <authorList>
            <person name="Varghese N."/>
            <person name="Submissions S."/>
        </authorList>
    </citation>
    <scope>NUCLEOTIDE SEQUENCE [LARGE SCALE GENOMIC DNA]</scope>
    <source>
        <strain evidence="2">KCTC 32247</strain>
    </source>
</reference>
<dbReference type="STRING" id="1392877.SAMN05216221_2003"/>
<accession>A0A1H1SVZ7</accession>
<proteinExistence type="predicted"/>
<dbReference type="AlphaFoldDB" id="A0A1H1SVZ7"/>
<evidence type="ECO:0000313" key="1">
    <source>
        <dbReference type="EMBL" id="SDS52101.1"/>
    </source>
</evidence>
<sequence>MVYVQRDAQGHLLRVEQQPFEGMTEQLAVGSEELHAWLAREEVRSRLSRLKDSDLELIRVLEDLVSVLVERGVIRYTDLPVAAQRKLQERAEVRAGLGGLSGLLGDEDEHHLI</sequence>
<protein>
    <recommendedName>
        <fullName evidence="3">Tryptophan synthase subunit beta</fullName>
    </recommendedName>
</protein>
<dbReference type="RefSeq" id="WP_090348806.1">
    <property type="nucleotide sequence ID" value="NZ_LT629751.1"/>
</dbReference>
<gene>
    <name evidence="1" type="ORF">SAMN05216221_2003</name>
</gene>
<evidence type="ECO:0000313" key="2">
    <source>
        <dbReference type="Proteomes" id="UP000243359"/>
    </source>
</evidence>
<dbReference type="EMBL" id="LT629751">
    <property type="protein sequence ID" value="SDS52101.1"/>
    <property type="molecule type" value="Genomic_DNA"/>
</dbReference>
<dbReference type="OrthoDB" id="5703571at2"/>
<dbReference type="Proteomes" id="UP000243359">
    <property type="component" value="Chromosome I"/>
</dbReference>